<feature type="compositionally biased region" description="Low complexity" evidence="1">
    <location>
        <begin position="286"/>
        <end position="358"/>
    </location>
</feature>
<evidence type="ECO:0000313" key="3">
    <source>
        <dbReference type="Proteomes" id="UP000000707"/>
    </source>
</evidence>
<feature type="compositionally biased region" description="Low complexity" evidence="1">
    <location>
        <begin position="210"/>
        <end position="243"/>
    </location>
</feature>
<dbReference type="Proteomes" id="UP000000707">
    <property type="component" value="Unassembled WGS sequence"/>
</dbReference>
<feature type="compositionally biased region" description="Low complexity" evidence="1">
    <location>
        <begin position="128"/>
        <end position="164"/>
    </location>
</feature>
<dbReference type="AlphaFoldDB" id="G3B9N4"/>
<evidence type="ECO:0000313" key="2">
    <source>
        <dbReference type="EMBL" id="EGV61933.1"/>
    </source>
</evidence>
<feature type="region of interest" description="Disordered" evidence="1">
    <location>
        <begin position="210"/>
        <end position="244"/>
    </location>
</feature>
<dbReference type="STRING" id="590646.G3B9N4"/>
<gene>
    <name evidence="2" type="ORF">CANTEDRAFT_135858</name>
</gene>
<name>G3B9N4_CANTC</name>
<dbReference type="PRINTS" id="PR00929">
    <property type="entry name" value="ATHOOK"/>
</dbReference>
<dbReference type="eggNOG" id="ENOG502QTIF">
    <property type="taxonomic scope" value="Eukaryota"/>
</dbReference>
<feature type="region of interest" description="Disordered" evidence="1">
    <location>
        <begin position="543"/>
        <end position="577"/>
    </location>
</feature>
<feature type="compositionally biased region" description="Low complexity" evidence="1">
    <location>
        <begin position="397"/>
        <end position="416"/>
    </location>
</feature>
<dbReference type="GO" id="GO:0003677">
    <property type="term" value="F:DNA binding"/>
    <property type="evidence" value="ECO:0007669"/>
    <property type="project" value="InterPro"/>
</dbReference>
<feature type="compositionally biased region" description="Polar residues" evidence="1">
    <location>
        <begin position="369"/>
        <end position="378"/>
    </location>
</feature>
<accession>G3B9N4</accession>
<protein>
    <submittedName>
        <fullName evidence="2">Uncharacterized protein</fullName>
    </submittedName>
</protein>
<reference evidence="2 3" key="1">
    <citation type="journal article" date="2011" name="Proc. Natl. Acad. Sci. U.S.A.">
        <title>Comparative genomics of xylose-fermenting fungi for enhanced biofuel production.</title>
        <authorList>
            <person name="Wohlbach D.J."/>
            <person name="Kuo A."/>
            <person name="Sato T.K."/>
            <person name="Potts K.M."/>
            <person name="Salamov A.A."/>
            <person name="LaButti K.M."/>
            <person name="Sun H."/>
            <person name="Clum A."/>
            <person name="Pangilinan J.L."/>
            <person name="Lindquist E.A."/>
            <person name="Lucas S."/>
            <person name="Lapidus A."/>
            <person name="Jin M."/>
            <person name="Gunawan C."/>
            <person name="Balan V."/>
            <person name="Dale B.E."/>
            <person name="Jeffries T.W."/>
            <person name="Zinkel R."/>
            <person name="Barry K.W."/>
            <person name="Grigoriev I.V."/>
            <person name="Gasch A.P."/>
        </authorList>
    </citation>
    <scope>NUCLEOTIDE SEQUENCE [LARGE SCALE GENOMIC DNA]</scope>
    <source>
        <strain evidence="3">ATCC 10573 / BCRC 21748 / CBS 615 / JCM 9827 / NBRC 10315 / NRRL Y-1498 / VKM Y-70</strain>
    </source>
</reference>
<dbReference type="InterPro" id="IPR017956">
    <property type="entry name" value="AT_hook_DNA-bd_motif"/>
</dbReference>
<feature type="compositionally biased region" description="Polar residues" evidence="1">
    <location>
        <begin position="91"/>
        <end position="114"/>
    </location>
</feature>
<sequence>MYNPYPSYPVAQQDRKNVNVNAVNMNAMGAINSISGSSPKLYNGNGMVTNMPPSSTVASNASMSGMGHMVQPAVGGPSSSGAASGATSTTRNYSNYPQPQNTRIISNPPVTASVTGHHLGMPPRNYYQQQQQQSPQTQTASQQPQMNYQQQQQQQQMSQYQNQNRQYPASTIYDANFLQMYPQQQYQQQQQQYQQLLQVQYPNQYGSQFNQQQMQHMPQQIRNSPQQPQQPQQLQSHPQHQSQTRYLEQLKQQAAPQTYSMQSIGYEDDHHLDGYHQDLDLKPRQQPQVQLVQTQTQPQLPGTQQHLSHQHLQQQQNHLQQQQNSFQQHLQQQPLHQQVQPSHLQVHGQQQHHQTQPQAVTHDQYLHKSPQQLSNGPSKLSKHISPVGVESVSSKITSASGSTPPTSASSGAVAGPDQPIRKRGRKPKNQSLEATNPTFHQFDNPPPVPAEKRKRGRPKLLILDPTLNSYIDSSHPNYKALRTQMKREDGPVLSSYVDKSQSAYLLREYDASEASKLLQKKDKRGRPRKFAVEETGITVKGVRIGGMKHKRKKSVTNPVPNQMKRPRGRPRKIDTGF</sequence>
<dbReference type="OrthoDB" id="4094887at2759"/>
<keyword evidence="3" id="KW-1185">Reference proteome</keyword>
<organism evidence="3">
    <name type="scientific">Candida tenuis (strain ATCC 10573 / BCRC 21748 / CBS 615 / JCM 9827 / NBRC 10315 / NRRL Y-1498 / VKM Y-70)</name>
    <name type="common">Yeast</name>
    <name type="synonym">Yamadazyma tenuis</name>
    <dbReference type="NCBI Taxonomy" id="590646"/>
    <lineage>
        <taxon>Eukaryota</taxon>
        <taxon>Fungi</taxon>
        <taxon>Dikarya</taxon>
        <taxon>Ascomycota</taxon>
        <taxon>Saccharomycotina</taxon>
        <taxon>Pichiomycetes</taxon>
        <taxon>Debaryomycetaceae</taxon>
        <taxon>Yamadazyma</taxon>
    </lineage>
</organism>
<dbReference type="KEGG" id="cten:18249910"/>
<dbReference type="SMART" id="SM00384">
    <property type="entry name" value="AT_hook"/>
    <property type="match status" value="4"/>
</dbReference>
<dbReference type="GeneID" id="18249910"/>
<feature type="compositionally biased region" description="Low complexity" evidence="1">
    <location>
        <begin position="75"/>
        <end position="90"/>
    </location>
</feature>
<proteinExistence type="predicted"/>
<feature type="region of interest" description="Disordered" evidence="1">
    <location>
        <begin position="286"/>
        <end position="457"/>
    </location>
</feature>
<dbReference type="RefSeq" id="XP_006688103.1">
    <property type="nucleotide sequence ID" value="XM_006688040.1"/>
</dbReference>
<evidence type="ECO:0000256" key="1">
    <source>
        <dbReference type="SAM" id="MobiDB-lite"/>
    </source>
</evidence>
<feature type="region of interest" description="Disordered" evidence="1">
    <location>
        <begin position="68"/>
        <end position="164"/>
    </location>
</feature>
<dbReference type="EMBL" id="GL996527">
    <property type="protein sequence ID" value="EGV61933.1"/>
    <property type="molecule type" value="Genomic_DNA"/>
</dbReference>
<dbReference type="HOGENOM" id="CLU_472507_0_0_1"/>
<feature type="compositionally biased region" description="Polar residues" evidence="1">
    <location>
        <begin position="429"/>
        <end position="441"/>
    </location>
</feature>